<accession>A0ABP8UQR3</accession>
<dbReference type="SUPFAM" id="SSF109604">
    <property type="entry name" value="HD-domain/PDEase-like"/>
    <property type="match status" value="1"/>
</dbReference>
<evidence type="ECO:0000259" key="1">
    <source>
        <dbReference type="Pfam" id="PF01966"/>
    </source>
</evidence>
<proteinExistence type="predicted"/>
<evidence type="ECO:0000313" key="3">
    <source>
        <dbReference type="Proteomes" id="UP001501442"/>
    </source>
</evidence>
<keyword evidence="3" id="KW-1185">Reference proteome</keyword>
<dbReference type="InterPro" id="IPR006674">
    <property type="entry name" value="HD_domain"/>
</dbReference>
<feature type="domain" description="HD" evidence="1">
    <location>
        <begin position="3"/>
        <end position="78"/>
    </location>
</feature>
<name>A0ABP8UQR3_9ACTN</name>
<organism evidence="2 3">
    <name type="scientific">Actinoallomurus vinaceus</name>
    <dbReference type="NCBI Taxonomy" id="1080074"/>
    <lineage>
        <taxon>Bacteria</taxon>
        <taxon>Bacillati</taxon>
        <taxon>Actinomycetota</taxon>
        <taxon>Actinomycetes</taxon>
        <taxon>Streptosporangiales</taxon>
        <taxon>Thermomonosporaceae</taxon>
        <taxon>Actinoallomurus</taxon>
    </lineage>
</organism>
<sequence length="135" mass="14620">MAVDREAVLFGAASHDIGKVIHTAELSGPGSVHEEAGHRLLLDHGVEERLARFARTHAAWTEPDIAIEDLLVSLADKVWKGKRVPDLEQKVVDRLAAASGQATWQAFLDLDDLLTAIAAEADRRLAFQSAHPISG</sequence>
<evidence type="ECO:0000313" key="2">
    <source>
        <dbReference type="EMBL" id="GAA4635847.1"/>
    </source>
</evidence>
<dbReference type="Pfam" id="PF01966">
    <property type="entry name" value="HD"/>
    <property type="match status" value="1"/>
</dbReference>
<dbReference type="Proteomes" id="UP001501442">
    <property type="component" value="Unassembled WGS sequence"/>
</dbReference>
<gene>
    <name evidence="2" type="ORF">GCM10023196_083140</name>
</gene>
<reference evidence="3" key="1">
    <citation type="journal article" date="2019" name="Int. J. Syst. Evol. Microbiol.">
        <title>The Global Catalogue of Microorganisms (GCM) 10K type strain sequencing project: providing services to taxonomists for standard genome sequencing and annotation.</title>
        <authorList>
            <consortium name="The Broad Institute Genomics Platform"/>
            <consortium name="The Broad Institute Genome Sequencing Center for Infectious Disease"/>
            <person name="Wu L."/>
            <person name="Ma J."/>
        </authorList>
    </citation>
    <scope>NUCLEOTIDE SEQUENCE [LARGE SCALE GENOMIC DNA]</scope>
    <source>
        <strain evidence="3">JCM 17939</strain>
    </source>
</reference>
<dbReference type="EMBL" id="BAABHK010000016">
    <property type="protein sequence ID" value="GAA4635847.1"/>
    <property type="molecule type" value="Genomic_DNA"/>
</dbReference>
<protein>
    <submittedName>
        <fullName evidence="2">HD domain-containing protein</fullName>
    </submittedName>
</protein>
<comment type="caution">
    <text evidence="2">The sequence shown here is derived from an EMBL/GenBank/DDBJ whole genome shotgun (WGS) entry which is preliminary data.</text>
</comment>